<reference evidence="4 5" key="1">
    <citation type="submission" date="2018-03" db="EMBL/GenBank/DDBJ databases">
        <title>Genomic Encyclopedia of Archaeal and Bacterial Type Strains, Phase II (KMG-II): from individual species to whole genera.</title>
        <authorList>
            <person name="Goeker M."/>
        </authorList>
    </citation>
    <scope>NUCLEOTIDE SEQUENCE [LARGE SCALE GENOMIC DNA]</scope>
    <source>
        <strain evidence="4 5">DSM 45601</strain>
    </source>
</reference>
<protein>
    <submittedName>
        <fullName evidence="4">ABC-2 type transport system ATP-binding protein</fullName>
    </submittedName>
</protein>
<gene>
    <name evidence="4" type="ORF">CLV72_104298</name>
</gene>
<evidence type="ECO:0000259" key="3">
    <source>
        <dbReference type="PROSITE" id="PS50893"/>
    </source>
</evidence>
<comment type="caution">
    <text evidence="4">The sequence shown here is derived from an EMBL/GenBank/DDBJ whole genome shotgun (WGS) entry which is preliminary data.</text>
</comment>
<dbReference type="PANTHER" id="PTHR43158:SF5">
    <property type="entry name" value="ABC TRANSPORTER, ATP-BINDING PROTEIN"/>
    <property type="match status" value="1"/>
</dbReference>
<accession>A0A2T0Q4P0</accession>
<dbReference type="EMBL" id="PVZC01000004">
    <property type="protein sequence ID" value="PRX98719.1"/>
    <property type="molecule type" value="Genomic_DNA"/>
</dbReference>
<evidence type="ECO:0000313" key="4">
    <source>
        <dbReference type="EMBL" id="PRX98719.1"/>
    </source>
</evidence>
<proteinExistence type="predicted"/>
<evidence type="ECO:0000256" key="2">
    <source>
        <dbReference type="ARBA" id="ARBA00022840"/>
    </source>
</evidence>
<organism evidence="4 5">
    <name type="scientific">Allonocardiopsis opalescens</name>
    <dbReference type="NCBI Taxonomy" id="1144618"/>
    <lineage>
        <taxon>Bacteria</taxon>
        <taxon>Bacillati</taxon>
        <taxon>Actinomycetota</taxon>
        <taxon>Actinomycetes</taxon>
        <taxon>Streptosporangiales</taxon>
        <taxon>Allonocardiopsis</taxon>
    </lineage>
</organism>
<dbReference type="InterPro" id="IPR003593">
    <property type="entry name" value="AAA+_ATPase"/>
</dbReference>
<keyword evidence="5" id="KW-1185">Reference proteome</keyword>
<evidence type="ECO:0000256" key="1">
    <source>
        <dbReference type="ARBA" id="ARBA00022741"/>
    </source>
</evidence>
<dbReference type="InterPro" id="IPR003439">
    <property type="entry name" value="ABC_transporter-like_ATP-bd"/>
</dbReference>
<dbReference type="SMART" id="SM00382">
    <property type="entry name" value="AAA"/>
    <property type="match status" value="1"/>
</dbReference>
<keyword evidence="1" id="KW-0547">Nucleotide-binding</keyword>
<dbReference type="RefSeq" id="WP_106246119.1">
    <property type="nucleotide sequence ID" value="NZ_PVZC01000004.1"/>
</dbReference>
<dbReference type="GO" id="GO:0016887">
    <property type="term" value="F:ATP hydrolysis activity"/>
    <property type="evidence" value="ECO:0007669"/>
    <property type="project" value="InterPro"/>
</dbReference>
<sequence length="293" mass="31819">MSLDIELTDVHLRYGSTEALAGLSLRLEADTICGLLGRNGSGKTSLMSLLASLRRPDAGTVRIGGRDPFEDAELMSRVALIGEGGSDPTDNVADVLRSAALLRPSWDAGYAARLLDRFEVPRRKAIASLSRGKRAALGVTCGLAARAEITMFDETHLGMDAPSRYAFYDELLADYLEHPRTVILSTHHVEEVASLFAQVVIIDRGRLLVHDDTDEVRARGTQVTGPADAVDRFTAGVTVLGRRDLGRTRAAALYGTLTPERRRQAREAGLDIGPMPLQDLFVHLTADTEKEQS</sequence>
<dbReference type="AlphaFoldDB" id="A0A2T0Q4P0"/>
<dbReference type="PROSITE" id="PS50893">
    <property type="entry name" value="ABC_TRANSPORTER_2"/>
    <property type="match status" value="1"/>
</dbReference>
<keyword evidence="2 4" id="KW-0067">ATP-binding</keyword>
<name>A0A2T0Q4P0_9ACTN</name>
<dbReference type="Gene3D" id="3.40.50.300">
    <property type="entry name" value="P-loop containing nucleotide triphosphate hydrolases"/>
    <property type="match status" value="1"/>
</dbReference>
<evidence type="ECO:0000313" key="5">
    <source>
        <dbReference type="Proteomes" id="UP000237846"/>
    </source>
</evidence>
<dbReference type="SUPFAM" id="SSF52540">
    <property type="entry name" value="P-loop containing nucleoside triphosphate hydrolases"/>
    <property type="match status" value="1"/>
</dbReference>
<dbReference type="GO" id="GO:0005524">
    <property type="term" value="F:ATP binding"/>
    <property type="evidence" value="ECO:0007669"/>
    <property type="project" value="UniProtKB-KW"/>
</dbReference>
<dbReference type="OrthoDB" id="5296765at2"/>
<dbReference type="InterPro" id="IPR027417">
    <property type="entry name" value="P-loop_NTPase"/>
</dbReference>
<dbReference type="PANTHER" id="PTHR43158">
    <property type="entry name" value="SKFA PEPTIDE EXPORT ATP-BINDING PROTEIN SKFE"/>
    <property type="match status" value="1"/>
</dbReference>
<dbReference type="Proteomes" id="UP000237846">
    <property type="component" value="Unassembled WGS sequence"/>
</dbReference>
<dbReference type="Pfam" id="PF00005">
    <property type="entry name" value="ABC_tran"/>
    <property type="match status" value="1"/>
</dbReference>
<feature type="domain" description="ABC transporter" evidence="3">
    <location>
        <begin position="5"/>
        <end position="229"/>
    </location>
</feature>